<dbReference type="CDD" id="cd10917">
    <property type="entry name" value="CE4_NodB_like_6s_7s"/>
    <property type="match status" value="1"/>
</dbReference>
<accession>A0A9X7W0A2</accession>
<evidence type="ECO:0000259" key="3">
    <source>
        <dbReference type="PROSITE" id="PS51677"/>
    </source>
</evidence>
<dbReference type="Pfam" id="PF01522">
    <property type="entry name" value="Polysacc_deac_1"/>
    <property type="match status" value="1"/>
</dbReference>
<dbReference type="InterPro" id="IPR050248">
    <property type="entry name" value="Polysacc_deacetylase_ArnD"/>
</dbReference>
<evidence type="ECO:0000313" key="4">
    <source>
        <dbReference type="EMBL" id="QSO47880.1"/>
    </source>
</evidence>
<reference evidence="4 5" key="1">
    <citation type="submission" date="2021-02" db="EMBL/GenBank/DDBJ databases">
        <title>Alicyclobacillus curvatus sp. nov. and Alicyclobacillus mengziensis sp. nov., two acidophilic bacteria isolated from acid mine drainage.</title>
        <authorList>
            <person name="Huang Y."/>
        </authorList>
    </citation>
    <scope>NUCLEOTIDE SEQUENCE [LARGE SCALE GENOMIC DNA]</scope>
    <source>
        <strain evidence="4 5">S30H14</strain>
    </source>
</reference>
<protein>
    <submittedName>
        <fullName evidence="4">Polysaccharide deacetylase family protein</fullName>
    </submittedName>
</protein>
<organism evidence="4 5">
    <name type="scientific">Alicyclobacillus mengziensis</name>
    <dbReference type="NCBI Taxonomy" id="2931921"/>
    <lineage>
        <taxon>Bacteria</taxon>
        <taxon>Bacillati</taxon>
        <taxon>Bacillota</taxon>
        <taxon>Bacilli</taxon>
        <taxon>Bacillales</taxon>
        <taxon>Alicyclobacillaceae</taxon>
        <taxon>Alicyclobacillus</taxon>
    </lineage>
</organism>
<dbReference type="PANTHER" id="PTHR10587:SF133">
    <property type="entry name" value="CHITIN DEACETYLASE 1-RELATED"/>
    <property type="match status" value="1"/>
</dbReference>
<keyword evidence="5" id="KW-1185">Reference proteome</keyword>
<name>A0A9X7W0A2_9BACL</name>
<dbReference type="GO" id="GO:0046872">
    <property type="term" value="F:metal ion binding"/>
    <property type="evidence" value="ECO:0007669"/>
    <property type="project" value="UniProtKB-KW"/>
</dbReference>
<dbReference type="EMBL" id="CP071182">
    <property type="protein sequence ID" value="QSO47880.1"/>
    <property type="molecule type" value="Genomic_DNA"/>
</dbReference>
<dbReference type="KEGG" id="afx:JZ786_02225"/>
<dbReference type="RefSeq" id="WP_206657223.1">
    <property type="nucleotide sequence ID" value="NZ_CP071182.1"/>
</dbReference>
<dbReference type="GO" id="GO:0016810">
    <property type="term" value="F:hydrolase activity, acting on carbon-nitrogen (but not peptide) bonds"/>
    <property type="evidence" value="ECO:0007669"/>
    <property type="project" value="InterPro"/>
</dbReference>
<keyword evidence="1" id="KW-0479">Metal-binding</keyword>
<proteinExistence type="predicted"/>
<dbReference type="InterPro" id="IPR011330">
    <property type="entry name" value="Glyco_hydro/deAcase_b/a-brl"/>
</dbReference>
<evidence type="ECO:0000313" key="5">
    <source>
        <dbReference type="Proteomes" id="UP000663505"/>
    </source>
</evidence>
<dbReference type="PANTHER" id="PTHR10587">
    <property type="entry name" value="GLYCOSYL TRANSFERASE-RELATED"/>
    <property type="match status" value="1"/>
</dbReference>
<feature type="domain" description="NodB homology" evidence="3">
    <location>
        <begin position="69"/>
        <end position="250"/>
    </location>
</feature>
<evidence type="ECO:0000256" key="1">
    <source>
        <dbReference type="ARBA" id="ARBA00022723"/>
    </source>
</evidence>
<dbReference type="AlphaFoldDB" id="A0A9X7W0A2"/>
<keyword evidence="2" id="KW-0378">Hydrolase</keyword>
<gene>
    <name evidence="4" type="ORF">JZ786_02225</name>
</gene>
<evidence type="ECO:0000256" key="2">
    <source>
        <dbReference type="ARBA" id="ARBA00022801"/>
    </source>
</evidence>
<dbReference type="Proteomes" id="UP000663505">
    <property type="component" value="Chromosome"/>
</dbReference>
<dbReference type="PROSITE" id="PS51677">
    <property type="entry name" value="NODB"/>
    <property type="match status" value="1"/>
</dbReference>
<dbReference type="SUPFAM" id="SSF88713">
    <property type="entry name" value="Glycoside hydrolase/deacetylase"/>
    <property type="match status" value="1"/>
</dbReference>
<dbReference type="GO" id="GO:0005975">
    <property type="term" value="P:carbohydrate metabolic process"/>
    <property type="evidence" value="ECO:0007669"/>
    <property type="project" value="InterPro"/>
</dbReference>
<sequence length="265" mass="29867">MKYMRVYMMLKFMRVYLIKKLALAAMSGLLTLGPLVGIQLAKADTGTGTATDTRKSQVDVIRNVPTNAKLLALTFDDGPSETFTPQILKLLEDYHAKATFFVIGSRIERYPDLIREELSEHNEIANHSYSHILLQRVPVSAVYTELLKEQQAMLMVTGHEASHLFRPPRGRFGKSVLDAARQSGYKIVLWSVDSRDWDNPGTGYIVKHVLKDAKSGDILLFHDQGGNRQQTVSALRTIIPELERRGYQFVTVSELLEHATHLKSS</sequence>
<dbReference type="GO" id="GO:0016020">
    <property type="term" value="C:membrane"/>
    <property type="evidence" value="ECO:0007669"/>
    <property type="project" value="TreeGrafter"/>
</dbReference>
<dbReference type="InterPro" id="IPR002509">
    <property type="entry name" value="NODB_dom"/>
</dbReference>
<dbReference type="Gene3D" id="3.20.20.370">
    <property type="entry name" value="Glycoside hydrolase/deacetylase"/>
    <property type="match status" value="1"/>
</dbReference>